<reference evidence="7" key="1">
    <citation type="submission" date="2022-10" db="EMBL/GenBank/DDBJ databases">
        <title>Chitiniphilus purpureus sp. nov., a novel chitin-degrading bacterium isolated from crawfish pond sediment.</title>
        <authorList>
            <person name="Li K."/>
        </authorList>
    </citation>
    <scope>NUCLEOTIDE SEQUENCE</scope>
    <source>
        <strain evidence="7">CD1</strain>
    </source>
</reference>
<evidence type="ECO:0000313" key="7">
    <source>
        <dbReference type="EMBL" id="UXY16209.1"/>
    </source>
</evidence>
<organism evidence="7 8">
    <name type="scientific">Chitiniphilus purpureus</name>
    <dbReference type="NCBI Taxonomy" id="2981137"/>
    <lineage>
        <taxon>Bacteria</taxon>
        <taxon>Pseudomonadati</taxon>
        <taxon>Pseudomonadota</taxon>
        <taxon>Betaproteobacteria</taxon>
        <taxon>Neisseriales</taxon>
        <taxon>Chitinibacteraceae</taxon>
        <taxon>Chitiniphilus</taxon>
    </lineage>
</organism>
<evidence type="ECO:0000256" key="4">
    <source>
        <dbReference type="ARBA" id="ARBA00022777"/>
    </source>
</evidence>
<dbReference type="PROSITE" id="PS50011">
    <property type="entry name" value="PROTEIN_KINASE_DOM"/>
    <property type="match status" value="1"/>
</dbReference>
<dbReference type="PROSITE" id="PS00109">
    <property type="entry name" value="PROTEIN_KINASE_TYR"/>
    <property type="match status" value="1"/>
</dbReference>
<evidence type="ECO:0000256" key="1">
    <source>
        <dbReference type="ARBA" id="ARBA00012513"/>
    </source>
</evidence>
<dbReference type="GO" id="GO:0016301">
    <property type="term" value="F:kinase activity"/>
    <property type="evidence" value="ECO:0007669"/>
    <property type="project" value="UniProtKB-KW"/>
</dbReference>
<dbReference type="Pfam" id="PF00069">
    <property type="entry name" value="Pkinase"/>
    <property type="match status" value="1"/>
</dbReference>
<dbReference type="EC" id="2.7.11.1" evidence="1"/>
<feature type="domain" description="Protein kinase" evidence="6">
    <location>
        <begin position="19"/>
        <end position="361"/>
    </location>
</feature>
<proteinExistence type="predicted"/>
<dbReference type="InterPro" id="IPR020635">
    <property type="entry name" value="Tyr_kinase_cat_dom"/>
</dbReference>
<evidence type="ECO:0000256" key="3">
    <source>
        <dbReference type="ARBA" id="ARBA00022741"/>
    </source>
</evidence>
<keyword evidence="8" id="KW-1185">Reference proteome</keyword>
<dbReference type="EMBL" id="CP106753">
    <property type="protein sequence ID" value="UXY16209.1"/>
    <property type="molecule type" value="Genomic_DNA"/>
</dbReference>
<evidence type="ECO:0000313" key="8">
    <source>
        <dbReference type="Proteomes" id="UP001061302"/>
    </source>
</evidence>
<dbReference type="InterPro" id="IPR008266">
    <property type="entry name" value="Tyr_kinase_AS"/>
</dbReference>
<dbReference type="RefSeq" id="WP_263125655.1">
    <property type="nucleotide sequence ID" value="NZ_CP106753.1"/>
</dbReference>
<name>A0ABY6DPA0_9NEIS</name>
<dbReference type="PANTHER" id="PTHR43671">
    <property type="entry name" value="SERINE/THREONINE-PROTEIN KINASE NEK"/>
    <property type="match status" value="1"/>
</dbReference>
<keyword evidence="3" id="KW-0547">Nucleotide-binding</keyword>
<dbReference type="CDD" id="cd00180">
    <property type="entry name" value="PKc"/>
    <property type="match status" value="1"/>
</dbReference>
<dbReference type="InterPro" id="IPR050660">
    <property type="entry name" value="NEK_Ser/Thr_kinase"/>
</dbReference>
<gene>
    <name evidence="7" type="ORF">N8I74_04090</name>
</gene>
<keyword evidence="2" id="KW-0808">Transferase</keyword>
<dbReference type="PANTHER" id="PTHR43671:SF13">
    <property type="entry name" value="SERINE_THREONINE-PROTEIN KINASE NEK2"/>
    <property type="match status" value="1"/>
</dbReference>
<sequence>MTTTLTPGSVIPFLRRRDYVLVKRLGSGACGETVLVRDDVIESNFVCKKYSPIIESLRQKLFKNFLREIKLLHEVHHQNVIRVFNYYVYPEKLTGYILMEYVQGLDLEEHLGFKPETVNEVFIQAIDGFAYLESSQILHRDIRPQNVMVRDDGILKIIDLGFGKQIEATVDFDKSISLNWWCEPPLEFSEGIYDHTTEVYFVAKLFEKLITEIGIEQFKHAALLERMCRRDPAERISSFLEAKNELTLRRSADIEFEENEQNAYRCFANAVIQHVTKIEVGTKYINDLDRIRSQLEAAYRNCMLEDEIPDCAPMLRILISGQYYYKKQGFETLILREFLQFLRSAPLEKQRIALANLHARLDAVKRYAEPTPSFYDDIPF</sequence>
<protein>
    <recommendedName>
        <fullName evidence="1">non-specific serine/threonine protein kinase</fullName>
        <ecNumber evidence="1">2.7.11.1</ecNumber>
    </recommendedName>
</protein>
<keyword evidence="5" id="KW-0067">ATP-binding</keyword>
<dbReference type="InterPro" id="IPR011009">
    <property type="entry name" value="Kinase-like_dom_sf"/>
</dbReference>
<dbReference type="Proteomes" id="UP001061302">
    <property type="component" value="Chromosome"/>
</dbReference>
<evidence type="ECO:0000259" key="6">
    <source>
        <dbReference type="PROSITE" id="PS50011"/>
    </source>
</evidence>
<evidence type="ECO:0000256" key="2">
    <source>
        <dbReference type="ARBA" id="ARBA00022679"/>
    </source>
</evidence>
<evidence type="ECO:0000256" key="5">
    <source>
        <dbReference type="ARBA" id="ARBA00022840"/>
    </source>
</evidence>
<accession>A0ABY6DPA0</accession>
<dbReference type="InterPro" id="IPR000719">
    <property type="entry name" value="Prot_kinase_dom"/>
</dbReference>
<dbReference type="SUPFAM" id="SSF56112">
    <property type="entry name" value="Protein kinase-like (PK-like)"/>
    <property type="match status" value="1"/>
</dbReference>
<keyword evidence="4 7" id="KW-0418">Kinase</keyword>
<dbReference type="SMART" id="SM00219">
    <property type="entry name" value="TyrKc"/>
    <property type="match status" value="1"/>
</dbReference>
<dbReference type="Gene3D" id="1.10.510.10">
    <property type="entry name" value="Transferase(Phosphotransferase) domain 1"/>
    <property type="match status" value="1"/>
</dbReference>